<evidence type="ECO:0000313" key="2">
    <source>
        <dbReference type="EMBL" id="GAA4383735.1"/>
    </source>
</evidence>
<accession>A0ABP8J2G9</accession>
<dbReference type="Proteomes" id="UP001500635">
    <property type="component" value="Unassembled WGS sequence"/>
</dbReference>
<name>A0ABP8J2G9_9ACTN</name>
<feature type="compositionally biased region" description="Basic and acidic residues" evidence="1">
    <location>
        <begin position="1"/>
        <end position="10"/>
    </location>
</feature>
<proteinExistence type="predicted"/>
<feature type="region of interest" description="Disordered" evidence="1">
    <location>
        <begin position="1"/>
        <end position="24"/>
    </location>
</feature>
<dbReference type="Pfam" id="PF19776">
    <property type="entry name" value="DUF6262"/>
    <property type="match status" value="1"/>
</dbReference>
<keyword evidence="3" id="KW-1185">Reference proteome</keyword>
<feature type="compositionally biased region" description="Low complexity" evidence="1">
    <location>
        <begin position="12"/>
        <end position="24"/>
    </location>
</feature>
<dbReference type="RefSeq" id="WP_344989958.1">
    <property type="nucleotide sequence ID" value="NZ_BAABFR010000003.1"/>
</dbReference>
<organism evidence="2 3">
    <name type="scientific">Tsukamurella soli</name>
    <dbReference type="NCBI Taxonomy" id="644556"/>
    <lineage>
        <taxon>Bacteria</taxon>
        <taxon>Bacillati</taxon>
        <taxon>Actinomycetota</taxon>
        <taxon>Actinomycetes</taxon>
        <taxon>Mycobacteriales</taxon>
        <taxon>Tsukamurellaceae</taxon>
        <taxon>Tsukamurella</taxon>
    </lineage>
</organism>
<evidence type="ECO:0000313" key="3">
    <source>
        <dbReference type="Proteomes" id="UP001500635"/>
    </source>
</evidence>
<evidence type="ECO:0008006" key="4">
    <source>
        <dbReference type="Google" id="ProtNLM"/>
    </source>
</evidence>
<reference evidence="3" key="1">
    <citation type="journal article" date="2019" name="Int. J. Syst. Evol. Microbiol.">
        <title>The Global Catalogue of Microorganisms (GCM) 10K type strain sequencing project: providing services to taxonomists for standard genome sequencing and annotation.</title>
        <authorList>
            <consortium name="The Broad Institute Genomics Platform"/>
            <consortium name="The Broad Institute Genome Sequencing Center for Infectious Disease"/>
            <person name="Wu L."/>
            <person name="Ma J."/>
        </authorList>
    </citation>
    <scope>NUCLEOTIDE SEQUENCE [LARGE SCALE GENOMIC DNA]</scope>
    <source>
        <strain evidence="3">JCM 17688</strain>
    </source>
</reference>
<dbReference type="InterPro" id="IPR046229">
    <property type="entry name" value="TnpC-like"/>
</dbReference>
<feature type="region of interest" description="Disordered" evidence="1">
    <location>
        <begin position="122"/>
        <end position="153"/>
    </location>
</feature>
<dbReference type="EMBL" id="BAABFR010000003">
    <property type="protein sequence ID" value="GAA4383735.1"/>
    <property type="molecule type" value="Genomic_DNA"/>
</dbReference>
<sequence>MSEGDRDHRTARLTAAAAARTTSATARARRAITRLHNTGQPVTFVAVAQAADVSTSFLYKHLQLRQEIDAKRGTATAGTERSTAASVESLRTKLATAIDRNRQLTELLEQLRTENEALRSRLLELGTRPPAAQEIRRGEPADKPTATGPQQPR</sequence>
<comment type="caution">
    <text evidence="2">The sequence shown here is derived from an EMBL/GenBank/DDBJ whole genome shotgun (WGS) entry which is preliminary data.</text>
</comment>
<protein>
    <recommendedName>
        <fullName evidence="4">Transposase</fullName>
    </recommendedName>
</protein>
<evidence type="ECO:0000256" key="1">
    <source>
        <dbReference type="SAM" id="MobiDB-lite"/>
    </source>
</evidence>
<gene>
    <name evidence="2" type="ORF">GCM10023147_03350</name>
</gene>